<dbReference type="KEGG" id="hfl:PUV54_09615"/>
<organism evidence="1 2">
    <name type="scientific">Hyphococcus flavus</name>
    <dbReference type="NCBI Taxonomy" id="1866326"/>
    <lineage>
        <taxon>Bacteria</taxon>
        <taxon>Pseudomonadati</taxon>
        <taxon>Pseudomonadota</taxon>
        <taxon>Alphaproteobacteria</taxon>
        <taxon>Parvularculales</taxon>
        <taxon>Parvularculaceae</taxon>
        <taxon>Hyphococcus</taxon>
    </lineage>
</organism>
<protein>
    <submittedName>
        <fullName evidence="1">Uncharacterized protein</fullName>
    </submittedName>
</protein>
<sequence length="130" mass="14388">MSLIAVVLTQIFTVASAQEYDPYAPPEVIDAPSCVCPATTERPDVIFSGFVIDAEVTLGSDRRSVEDRMATIFDVKWSNNGEIEGRTRLWHTTLDATCGVTFDYGKKYSVAARWLDGDLETDRCLMEAAD</sequence>
<dbReference type="EMBL" id="CP118166">
    <property type="protein sequence ID" value="WDI30217.1"/>
    <property type="molecule type" value="Genomic_DNA"/>
</dbReference>
<dbReference type="RefSeq" id="WP_274492012.1">
    <property type="nucleotide sequence ID" value="NZ_CP118166.1"/>
</dbReference>
<evidence type="ECO:0000313" key="1">
    <source>
        <dbReference type="EMBL" id="WDI30217.1"/>
    </source>
</evidence>
<gene>
    <name evidence="1" type="ORF">PUV54_09615</name>
</gene>
<dbReference type="InterPro" id="IPR008993">
    <property type="entry name" value="TIMP-like_OB-fold"/>
</dbReference>
<dbReference type="SUPFAM" id="SSF50242">
    <property type="entry name" value="TIMP-like"/>
    <property type="match status" value="1"/>
</dbReference>
<dbReference type="AlphaFoldDB" id="A0AAE9ZC81"/>
<accession>A0AAE9ZC81</accession>
<keyword evidence="2" id="KW-1185">Reference proteome</keyword>
<name>A0AAE9ZC81_9PROT</name>
<reference evidence="1" key="1">
    <citation type="submission" date="2023-02" db="EMBL/GenBank/DDBJ databases">
        <title>Genome sequence of Hyphococcus flavus.</title>
        <authorList>
            <person name="Rong J.-C."/>
            <person name="Zhao Q."/>
            <person name="Yi M."/>
            <person name="Wu J.-Y."/>
        </authorList>
    </citation>
    <scope>NUCLEOTIDE SEQUENCE</scope>
    <source>
        <strain evidence="1">MCCC 1K03223</strain>
    </source>
</reference>
<evidence type="ECO:0000313" key="2">
    <source>
        <dbReference type="Proteomes" id="UP001214043"/>
    </source>
</evidence>
<dbReference type="Proteomes" id="UP001214043">
    <property type="component" value="Chromosome"/>
</dbReference>
<proteinExistence type="predicted"/>